<evidence type="ECO:0000259" key="1">
    <source>
        <dbReference type="Pfam" id="PF01695"/>
    </source>
</evidence>
<dbReference type="InterPro" id="IPR027417">
    <property type="entry name" value="P-loop_NTPase"/>
</dbReference>
<dbReference type="KEGG" id="chrm:FYK34_13445"/>
<dbReference type="AlphaFoldDB" id="A0A5C1DIV7"/>
<reference evidence="2 3" key="1">
    <citation type="submission" date="2019-08" db="EMBL/GenBank/DDBJ databases">
        <title>Chromobacterium paludis, a novel bacterium isolated from a Maryland marsh pond.</title>
        <authorList>
            <person name="Blackburn M.B."/>
            <person name="Gundersen-Rindal D.E."/>
        </authorList>
    </citation>
    <scope>NUCLEOTIDE SEQUENCE [LARGE SCALE GENOMIC DNA]</scope>
    <source>
        <strain evidence="3">IIBBL 257-1</strain>
    </source>
</reference>
<dbReference type="GO" id="GO:0005524">
    <property type="term" value="F:ATP binding"/>
    <property type="evidence" value="ECO:0007669"/>
    <property type="project" value="InterPro"/>
</dbReference>
<name>A0A5C1DIV7_9NEIS</name>
<dbReference type="Gene3D" id="3.40.50.300">
    <property type="entry name" value="P-loop containing nucleotide triphosphate hydrolases"/>
    <property type="match status" value="1"/>
</dbReference>
<dbReference type="Pfam" id="PF01695">
    <property type="entry name" value="IstB_IS21"/>
    <property type="match status" value="1"/>
</dbReference>
<accession>A0A5C1DIV7</accession>
<organism evidence="2 3">
    <name type="scientific">Chromobacterium paludis</name>
    <dbReference type="NCBI Taxonomy" id="2605945"/>
    <lineage>
        <taxon>Bacteria</taxon>
        <taxon>Pseudomonadati</taxon>
        <taxon>Pseudomonadota</taxon>
        <taxon>Betaproteobacteria</taxon>
        <taxon>Neisseriales</taxon>
        <taxon>Chromobacteriaceae</taxon>
        <taxon>Chromobacterium</taxon>
    </lineage>
</organism>
<sequence>MRQNLLEVIDDRLGGGALLITSQLPVSGWHDYIGEPTIADAILDRLVHSAHRIELKRDSMRKLQATQG</sequence>
<evidence type="ECO:0000313" key="2">
    <source>
        <dbReference type="EMBL" id="QEL56493.1"/>
    </source>
</evidence>
<proteinExistence type="predicted"/>
<gene>
    <name evidence="2" type="ORF">FYK34_13445</name>
</gene>
<dbReference type="EMBL" id="CP043473">
    <property type="protein sequence ID" value="QEL56493.1"/>
    <property type="molecule type" value="Genomic_DNA"/>
</dbReference>
<evidence type="ECO:0000313" key="3">
    <source>
        <dbReference type="Proteomes" id="UP000322079"/>
    </source>
</evidence>
<dbReference type="Proteomes" id="UP000322079">
    <property type="component" value="Chromosome"/>
</dbReference>
<dbReference type="InterPro" id="IPR002611">
    <property type="entry name" value="IstB_ATP-bd"/>
</dbReference>
<keyword evidence="3" id="KW-1185">Reference proteome</keyword>
<feature type="domain" description="IstB-like ATP-binding" evidence="1">
    <location>
        <begin position="2"/>
        <end position="65"/>
    </location>
</feature>
<protein>
    <recommendedName>
        <fullName evidence="1">IstB-like ATP-binding domain-containing protein</fullName>
    </recommendedName>
</protein>